<organism evidence="1 2">
    <name type="scientific">Liparis tanakae</name>
    <name type="common">Tanaka's snailfish</name>
    <dbReference type="NCBI Taxonomy" id="230148"/>
    <lineage>
        <taxon>Eukaryota</taxon>
        <taxon>Metazoa</taxon>
        <taxon>Chordata</taxon>
        <taxon>Craniata</taxon>
        <taxon>Vertebrata</taxon>
        <taxon>Euteleostomi</taxon>
        <taxon>Actinopterygii</taxon>
        <taxon>Neopterygii</taxon>
        <taxon>Teleostei</taxon>
        <taxon>Neoteleostei</taxon>
        <taxon>Acanthomorphata</taxon>
        <taxon>Eupercaria</taxon>
        <taxon>Perciformes</taxon>
        <taxon>Cottioidei</taxon>
        <taxon>Cottales</taxon>
        <taxon>Liparidae</taxon>
        <taxon>Liparis</taxon>
    </lineage>
</organism>
<keyword evidence="2" id="KW-1185">Reference proteome</keyword>
<reference evidence="1 2" key="1">
    <citation type="submission" date="2019-03" db="EMBL/GenBank/DDBJ databases">
        <title>First draft genome of Liparis tanakae, snailfish: a comprehensive survey of snailfish specific genes.</title>
        <authorList>
            <person name="Kim W."/>
            <person name="Song I."/>
            <person name="Jeong J.-H."/>
            <person name="Kim D."/>
            <person name="Kim S."/>
            <person name="Ryu S."/>
            <person name="Song J.Y."/>
            <person name="Lee S.K."/>
        </authorList>
    </citation>
    <scope>NUCLEOTIDE SEQUENCE [LARGE SCALE GENOMIC DNA]</scope>
    <source>
        <tissue evidence="1">Muscle</tissue>
    </source>
</reference>
<comment type="caution">
    <text evidence="1">The sequence shown here is derived from an EMBL/GenBank/DDBJ whole genome shotgun (WGS) entry which is preliminary data.</text>
</comment>
<protein>
    <submittedName>
        <fullName evidence="1">Uncharacterized protein</fullName>
    </submittedName>
</protein>
<proteinExistence type="predicted"/>
<gene>
    <name evidence="1" type="ORF">EYF80_045392</name>
</gene>
<dbReference type="EMBL" id="SRLO01000904">
    <property type="protein sequence ID" value="TNN44399.1"/>
    <property type="molecule type" value="Genomic_DNA"/>
</dbReference>
<sequence>MLGNTLAFTHAWKPTPLSPYGDGRLHAARLCYQMSRSQQQAVASVAAVTSSLSPPPRGAF</sequence>
<accession>A0A4Z2FTA6</accession>
<evidence type="ECO:0000313" key="2">
    <source>
        <dbReference type="Proteomes" id="UP000314294"/>
    </source>
</evidence>
<name>A0A4Z2FTA6_9TELE</name>
<dbReference type="AlphaFoldDB" id="A0A4Z2FTA6"/>
<evidence type="ECO:0000313" key="1">
    <source>
        <dbReference type="EMBL" id="TNN44399.1"/>
    </source>
</evidence>
<dbReference type="Proteomes" id="UP000314294">
    <property type="component" value="Unassembled WGS sequence"/>
</dbReference>